<evidence type="ECO:0000256" key="1">
    <source>
        <dbReference type="ARBA" id="ARBA00007150"/>
    </source>
</evidence>
<comment type="caution">
    <text evidence="9">The sequence shown here is derived from an EMBL/GenBank/DDBJ whole genome shotgun (WGS) entry which is preliminary data.</text>
</comment>
<evidence type="ECO:0000256" key="2">
    <source>
        <dbReference type="ARBA" id="ARBA00022475"/>
    </source>
</evidence>
<proteinExistence type="inferred from homology"/>
<comment type="similarity">
    <text evidence="1 7">Belongs to the Lgt family.</text>
</comment>
<feature type="compositionally biased region" description="Acidic residues" evidence="8">
    <location>
        <begin position="307"/>
        <end position="325"/>
    </location>
</feature>
<dbReference type="NCBIfam" id="TIGR00544">
    <property type="entry name" value="lgt"/>
    <property type="match status" value="1"/>
</dbReference>
<dbReference type="EC" id="2.5.1.145" evidence="7"/>
<evidence type="ECO:0000256" key="5">
    <source>
        <dbReference type="ARBA" id="ARBA00022989"/>
    </source>
</evidence>
<keyword evidence="3 7" id="KW-0808">Transferase</keyword>
<dbReference type="Proteomes" id="UP000633136">
    <property type="component" value="Unassembled WGS sequence"/>
</dbReference>
<evidence type="ECO:0000256" key="7">
    <source>
        <dbReference type="HAMAP-Rule" id="MF_01147"/>
    </source>
</evidence>
<evidence type="ECO:0000256" key="6">
    <source>
        <dbReference type="ARBA" id="ARBA00023136"/>
    </source>
</evidence>
<keyword evidence="5 7" id="KW-1133">Transmembrane helix</keyword>
<feature type="transmembrane region" description="Helical" evidence="7">
    <location>
        <begin position="127"/>
        <end position="145"/>
    </location>
</feature>
<comment type="subcellular location">
    <subcellularLocation>
        <location evidence="7">Cell membrane</location>
        <topology evidence="7">Multi-pass membrane protein</topology>
    </subcellularLocation>
</comment>
<feature type="transmembrane region" description="Helical" evidence="7">
    <location>
        <begin position="99"/>
        <end position="120"/>
    </location>
</feature>
<comment type="catalytic activity">
    <reaction evidence="7">
        <text>L-cysteinyl-[prolipoprotein] + a 1,2-diacyl-sn-glycero-3-phospho-(1'-sn-glycerol) = an S-1,2-diacyl-sn-glyceryl-L-cysteinyl-[prolipoprotein] + sn-glycerol 1-phosphate + H(+)</text>
        <dbReference type="Rhea" id="RHEA:56712"/>
        <dbReference type="Rhea" id="RHEA-COMP:14679"/>
        <dbReference type="Rhea" id="RHEA-COMP:14680"/>
        <dbReference type="ChEBI" id="CHEBI:15378"/>
        <dbReference type="ChEBI" id="CHEBI:29950"/>
        <dbReference type="ChEBI" id="CHEBI:57685"/>
        <dbReference type="ChEBI" id="CHEBI:64716"/>
        <dbReference type="ChEBI" id="CHEBI:140658"/>
        <dbReference type="EC" id="2.5.1.145"/>
    </reaction>
</comment>
<feature type="region of interest" description="Disordered" evidence="8">
    <location>
        <begin position="300"/>
        <end position="333"/>
    </location>
</feature>
<name>A0A917AMW2_9MICC</name>
<evidence type="ECO:0000256" key="3">
    <source>
        <dbReference type="ARBA" id="ARBA00022679"/>
    </source>
</evidence>
<keyword evidence="10" id="KW-1185">Reference proteome</keyword>
<dbReference type="GO" id="GO:0005886">
    <property type="term" value="C:plasma membrane"/>
    <property type="evidence" value="ECO:0007669"/>
    <property type="project" value="UniProtKB-SubCell"/>
</dbReference>
<dbReference type="GO" id="GO:0042158">
    <property type="term" value="P:lipoprotein biosynthetic process"/>
    <property type="evidence" value="ECO:0007669"/>
    <property type="project" value="UniProtKB-UniRule"/>
</dbReference>
<feature type="transmembrane region" description="Helical" evidence="7">
    <location>
        <begin position="20"/>
        <end position="45"/>
    </location>
</feature>
<protein>
    <recommendedName>
        <fullName evidence="7">Phosphatidylglycerol--prolipoprotein diacylglyceryl transferase</fullName>
        <ecNumber evidence="7">2.5.1.145</ecNumber>
    </recommendedName>
</protein>
<dbReference type="Pfam" id="PF01790">
    <property type="entry name" value="LGT"/>
    <property type="match status" value="1"/>
</dbReference>
<feature type="binding site" evidence="7">
    <location>
        <position position="146"/>
    </location>
    <ligand>
        <name>a 1,2-diacyl-sn-glycero-3-phospho-(1'-sn-glycerol)</name>
        <dbReference type="ChEBI" id="CHEBI:64716"/>
    </ligand>
</feature>
<keyword evidence="4 7" id="KW-0812">Transmembrane</keyword>
<evidence type="ECO:0000256" key="8">
    <source>
        <dbReference type="SAM" id="MobiDB-lite"/>
    </source>
</evidence>
<comment type="pathway">
    <text evidence="7">Protein modification; lipoprotein biosynthesis (diacylglyceryl transfer).</text>
</comment>
<dbReference type="PANTHER" id="PTHR30589">
    <property type="entry name" value="PROLIPOPROTEIN DIACYLGLYCERYL TRANSFERASE"/>
    <property type="match status" value="1"/>
</dbReference>
<feature type="transmembrane region" description="Helical" evidence="7">
    <location>
        <begin position="216"/>
        <end position="234"/>
    </location>
</feature>
<sequence length="333" mass="37241">MLTAMITAGFPAPPTDGVDVFGPLSISFYAVCILIGAALAVWLAGRLWESRGGTKENVFDATIWAVLLGFLGARLYHVITSPDAYFGPEGEISRIPEVWNGGLSIIGAVIFGALGVWIACRRYGIRFGAFTDVLVPGVLLAQAIGRWGNWFNQELYGAPTTLPWGLVIDTSQRHQPLPLGAGSETAFHPTFFYEFAWNLIGVAVLLWLFQRFQFKTGLLTWSYVAYYALGRFWIESLRYDELAKSTQFPLSEFGIDWRLNQIIMLVVFLIAMVMLARLWSQRPRTDEELQEELRIYLTEEEKKSDDSETEDVGEEEEEGSDDDSETSSSSSTS</sequence>
<dbReference type="AlphaFoldDB" id="A0A917AMW2"/>
<dbReference type="RefSeq" id="WP_188682668.1">
    <property type="nucleotide sequence ID" value="NZ_BMIS01000002.1"/>
</dbReference>
<keyword evidence="2 7" id="KW-1003">Cell membrane</keyword>
<dbReference type="EMBL" id="BMIS01000002">
    <property type="protein sequence ID" value="GGE61995.1"/>
    <property type="molecule type" value="Genomic_DNA"/>
</dbReference>
<evidence type="ECO:0000256" key="4">
    <source>
        <dbReference type="ARBA" id="ARBA00022692"/>
    </source>
</evidence>
<dbReference type="InterPro" id="IPR001640">
    <property type="entry name" value="Lgt"/>
</dbReference>
<keyword evidence="6 7" id="KW-0472">Membrane</keyword>
<gene>
    <name evidence="9" type="primary">lgt2</name>
    <name evidence="7" type="synonym">lgt</name>
    <name evidence="9" type="ORF">GCM10011401_06200</name>
</gene>
<evidence type="ECO:0000313" key="10">
    <source>
        <dbReference type="Proteomes" id="UP000633136"/>
    </source>
</evidence>
<evidence type="ECO:0000313" key="9">
    <source>
        <dbReference type="EMBL" id="GGE61995.1"/>
    </source>
</evidence>
<dbReference type="HAMAP" id="MF_01147">
    <property type="entry name" value="Lgt"/>
    <property type="match status" value="1"/>
</dbReference>
<feature type="transmembrane region" description="Helical" evidence="7">
    <location>
        <begin position="57"/>
        <end position="79"/>
    </location>
</feature>
<dbReference type="GO" id="GO:0008961">
    <property type="term" value="F:phosphatidylglycerol-prolipoprotein diacylglyceryl transferase activity"/>
    <property type="evidence" value="ECO:0007669"/>
    <property type="project" value="UniProtKB-UniRule"/>
</dbReference>
<feature type="transmembrane region" description="Helical" evidence="7">
    <location>
        <begin position="259"/>
        <end position="279"/>
    </location>
</feature>
<reference evidence="9" key="1">
    <citation type="journal article" date="2014" name="Int. J. Syst. Evol. Microbiol.">
        <title>Complete genome sequence of Corynebacterium casei LMG S-19264T (=DSM 44701T), isolated from a smear-ripened cheese.</title>
        <authorList>
            <consortium name="US DOE Joint Genome Institute (JGI-PGF)"/>
            <person name="Walter F."/>
            <person name="Albersmeier A."/>
            <person name="Kalinowski J."/>
            <person name="Ruckert C."/>
        </authorList>
    </citation>
    <scope>NUCLEOTIDE SEQUENCE</scope>
    <source>
        <strain evidence="9">CGMCC 1.15388</strain>
    </source>
</reference>
<feature type="transmembrane region" description="Helical" evidence="7">
    <location>
        <begin position="191"/>
        <end position="209"/>
    </location>
</feature>
<dbReference type="PROSITE" id="PS01311">
    <property type="entry name" value="LGT"/>
    <property type="match status" value="1"/>
</dbReference>
<accession>A0A917AMW2</accession>
<dbReference type="PANTHER" id="PTHR30589:SF0">
    <property type="entry name" value="PHOSPHATIDYLGLYCEROL--PROLIPOPROTEIN DIACYLGLYCERYL TRANSFERASE"/>
    <property type="match status" value="1"/>
</dbReference>
<comment type="function">
    <text evidence="7">Catalyzes the transfer of the diacylglyceryl group from phosphatidylglycerol to the sulfhydryl group of the N-terminal cysteine of a prolipoprotein, the first step in the formation of mature lipoproteins.</text>
</comment>
<reference evidence="9" key="2">
    <citation type="submission" date="2020-09" db="EMBL/GenBank/DDBJ databases">
        <authorList>
            <person name="Sun Q."/>
            <person name="Zhou Y."/>
        </authorList>
    </citation>
    <scope>NUCLEOTIDE SEQUENCE</scope>
    <source>
        <strain evidence="9">CGMCC 1.15388</strain>
    </source>
</reference>
<organism evidence="9 10">
    <name type="scientific">Nesterenkonia cremea</name>
    <dbReference type="NCBI Taxonomy" id="1882340"/>
    <lineage>
        <taxon>Bacteria</taxon>
        <taxon>Bacillati</taxon>
        <taxon>Actinomycetota</taxon>
        <taxon>Actinomycetes</taxon>
        <taxon>Micrococcales</taxon>
        <taxon>Micrococcaceae</taxon>
        <taxon>Nesterenkonia</taxon>
    </lineage>
</organism>